<proteinExistence type="predicted"/>
<reference evidence="1 2" key="1">
    <citation type="submission" date="2015-02" db="EMBL/GenBank/DDBJ databases">
        <title>Nostoc linckia genome annotation.</title>
        <authorList>
            <person name="Zhou Z."/>
        </authorList>
    </citation>
    <scope>NUCLEOTIDE SEQUENCE [LARGE SCALE GENOMIC DNA]</scope>
    <source>
        <strain evidence="2">z8</strain>
    </source>
</reference>
<dbReference type="RefSeq" id="WP_099065929.1">
    <property type="nucleotide sequence ID" value="NZ_LAHD01000002.1"/>
</dbReference>
<evidence type="ECO:0000313" key="1">
    <source>
        <dbReference type="EMBL" id="PHK07211.1"/>
    </source>
</evidence>
<dbReference type="EMBL" id="LAHD01000002">
    <property type="protein sequence ID" value="PHK07211.1"/>
    <property type="molecule type" value="Genomic_DNA"/>
</dbReference>
<sequence>MARKPNKKQRRWVEEFCKQRPGSRIVSIQDATCGYFYYTIAWNEDLPVYAPSNEEDEELDLGMGWITRQLYVELTPAGIDRLRQETIADIVYPHCLIDWRRRMVTAQTVLPIAQVLELPSEPVKRTTSRRRKKSSLETTQHQLPIDPLGQEILDIRLRQGGEVQSRQDLLSDRAPHYSLAMGTVIHLNQALIDLLKEINATSEEWESAELLLGVIGEAGVLEYIKQIPGWRKYHGIEVASTVPVVAKQSQVQTQSI</sequence>
<name>A0A9Q6ENQ6_NOSLI</name>
<comment type="caution">
    <text evidence="1">The sequence shown here is derived from an EMBL/GenBank/DDBJ whole genome shotgun (WGS) entry which is preliminary data.</text>
</comment>
<dbReference type="AlphaFoldDB" id="A0A9Q6ENQ6"/>
<evidence type="ECO:0000313" key="2">
    <source>
        <dbReference type="Proteomes" id="UP000222310"/>
    </source>
</evidence>
<dbReference type="GeneID" id="57092118"/>
<dbReference type="Proteomes" id="UP000222310">
    <property type="component" value="Unassembled WGS sequence"/>
</dbReference>
<organism evidence="1 2">
    <name type="scientific">Nostoc linckia z8</name>
    <dbReference type="NCBI Taxonomy" id="1628746"/>
    <lineage>
        <taxon>Bacteria</taxon>
        <taxon>Bacillati</taxon>
        <taxon>Cyanobacteriota</taxon>
        <taxon>Cyanophyceae</taxon>
        <taxon>Nostocales</taxon>
        <taxon>Nostocaceae</taxon>
        <taxon>Nostoc</taxon>
    </lineage>
</organism>
<accession>A0A9Q6ENQ6</accession>
<gene>
    <name evidence="1" type="ORF">VF08_00990</name>
</gene>
<protein>
    <submittedName>
        <fullName evidence="1">Uncharacterized protein</fullName>
    </submittedName>
</protein>